<dbReference type="Pfam" id="PF09913">
    <property type="entry name" value="DUF2142"/>
    <property type="match status" value="1"/>
</dbReference>
<evidence type="ECO:0000313" key="2">
    <source>
        <dbReference type="EMBL" id="PLT48315.1"/>
    </source>
</evidence>
<protein>
    <submittedName>
        <fullName evidence="2">Membrane protein</fullName>
    </submittedName>
</protein>
<dbReference type="AlphaFoldDB" id="A0A2N5ND88"/>
<reference evidence="2 3" key="1">
    <citation type="submission" date="2017-05" db="EMBL/GenBank/DDBJ databases">
        <title>Functional genome analysis of Paenibacillus pasadenensis strain R16: insights on endophytic life style and antifungal activity.</title>
        <authorList>
            <person name="Passera A."/>
            <person name="Marcolungo L."/>
            <person name="Casati P."/>
            <person name="Brasca M."/>
            <person name="Quaglino F."/>
            <person name="Delledonne M."/>
        </authorList>
    </citation>
    <scope>NUCLEOTIDE SEQUENCE [LARGE SCALE GENOMIC DNA]</scope>
    <source>
        <strain evidence="2 3">R16</strain>
    </source>
</reference>
<keyword evidence="1" id="KW-0472">Membrane</keyword>
<feature type="transmembrane region" description="Helical" evidence="1">
    <location>
        <begin position="262"/>
        <end position="282"/>
    </location>
</feature>
<feature type="transmembrane region" description="Helical" evidence="1">
    <location>
        <begin position="447"/>
        <end position="467"/>
    </location>
</feature>
<keyword evidence="1" id="KW-1133">Transmembrane helix</keyword>
<evidence type="ECO:0000256" key="1">
    <source>
        <dbReference type="SAM" id="Phobius"/>
    </source>
</evidence>
<proteinExistence type="predicted"/>
<accession>A0A2N5ND88</accession>
<dbReference type="InterPro" id="IPR018674">
    <property type="entry name" value="DUF2142_membrane"/>
</dbReference>
<dbReference type="Proteomes" id="UP000234789">
    <property type="component" value="Unassembled WGS sequence"/>
</dbReference>
<dbReference type="OrthoDB" id="2220917at2"/>
<feature type="transmembrane region" description="Helical" evidence="1">
    <location>
        <begin position="194"/>
        <end position="212"/>
    </location>
</feature>
<feature type="transmembrane region" description="Helical" evidence="1">
    <location>
        <begin position="115"/>
        <end position="131"/>
    </location>
</feature>
<organism evidence="2 3">
    <name type="scientific">Paenibacillus pasadenensis</name>
    <dbReference type="NCBI Taxonomy" id="217090"/>
    <lineage>
        <taxon>Bacteria</taxon>
        <taxon>Bacillati</taxon>
        <taxon>Bacillota</taxon>
        <taxon>Bacilli</taxon>
        <taxon>Bacillales</taxon>
        <taxon>Paenibacillaceae</taxon>
        <taxon>Paenibacillus</taxon>
    </lineage>
</organism>
<feature type="transmembrane region" description="Helical" evidence="1">
    <location>
        <begin position="303"/>
        <end position="320"/>
    </location>
</feature>
<keyword evidence="3" id="KW-1185">Reference proteome</keyword>
<comment type="caution">
    <text evidence="2">The sequence shown here is derived from an EMBL/GenBank/DDBJ whole genome shotgun (WGS) entry which is preliminary data.</text>
</comment>
<gene>
    <name evidence="2" type="ORF">B8V81_0447</name>
</gene>
<feature type="transmembrane region" description="Helical" evidence="1">
    <location>
        <begin position="372"/>
        <end position="393"/>
    </location>
</feature>
<feature type="transmembrane region" description="Helical" evidence="1">
    <location>
        <begin position="12"/>
        <end position="32"/>
    </location>
</feature>
<sequence>MQQLPRLEEKFLAISLIFGMLFIFLTPPFQVADEDSHYKKAFLISEFILLPSVVDGNIGNYLPKELVLLEESFRRFIGNKEEKYSYIDQYNDLNTPADFSEKVFQSYSTSQTSPLLYLGSGSAIFLSKLFVKPTSSNSDNFATYLYAGRIGNLLLYTTLIYLAIKYIPFYKRVIALLGLMPMSMTLGASNSYDAVVISVLFLIFSLIMRYIYSSDKKNISKRDVVLLFILSIFLIELKTVYYPILLLIFLVPKEKFVDFKRSIAICFVLGGGVFSHVIWMGVLKIVLRSATPGSGQAQEQISYILHNPLDFAMVLVRTFTELRMFYVNSFVGNFGWLDTNLPSLVVIGFLIVLILVAYSDGIHVHLPLMHKVVFVGIFLMVVLMIESSLYITWTSHPDIGGIGHPIVSGVQGRYFIPCIPLFLVLLHRSRKSVKLLERRAISLDFIVPLYSISVLAITLFTLLLRFWI</sequence>
<dbReference type="RefSeq" id="WP_084137249.1">
    <property type="nucleotide sequence ID" value="NZ_BIMM01000015.1"/>
</dbReference>
<keyword evidence="1" id="KW-0812">Transmembrane</keyword>
<name>A0A2N5ND88_9BACL</name>
<dbReference type="EMBL" id="NFEZ01000001">
    <property type="protein sequence ID" value="PLT48315.1"/>
    <property type="molecule type" value="Genomic_DNA"/>
</dbReference>
<evidence type="ECO:0000313" key="3">
    <source>
        <dbReference type="Proteomes" id="UP000234789"/>
    </source>
</evidence>
<feature type="transmembrane region" description="Helical" evidence="1">
    <location>
        <begin position="405"/>
        <end position="426"/>
    </location>
</feature>
<feature type="transmembrane region" description="Helical" evidence="1">
    <location>
        <begin position="224"/>
        <end position="250"/>
    </location>
</feature>
<feature type="transmembrane region" description="Helical" evidence="1">
    <location>
        <begin position="340"/>
        <end position="360"/>
    </location>
</feature>